<evidence type="ECO:0000313" key="3">
    <source>
        <dbReference type="Proteomes" id="UP001260980"/>
    </source>
</evidence>
<keyword evidence="3" id="KW-1185">Reference proteome</keyword>
<feature type="domain" description="N-acetyltransferase" evidence="1">
    <location>
        <begin position="4"/>
        <end position="168"/>
    </location>
</feature>
<dbReference type="PROSITE" id="PS51186">
    <property type="entry name" value="GNAT"/>
    <property type="match status" value="1"/>
</dbReference>
<dbReference type="CDD" id="cd04301">
    <property type="entry name" value="NAT_SF"/>
    <property type="match status" value="1"/>
</dbReference>
<reference evidence="2 3" key="1">
    <citation type="submission" date="2023-10" db="EMBL/GenBank/DDBJ databases">
        <title>Paenibacillus strain PFR10 Genome sequencing and assembly.</title>
        <authorList>
            <person name="Kim I."/>
        </authorList>
    </citation>
    <scope>NUCLEOTIDE SEQUENCE [LARGE SCALE GENOMIC DNA]</scope>
    <source>
        <strain evidence="2 3">PFR10</strain>
    </source>
</reference>
<dbReference type="InterPro" id="IPR036271">
    <property type="entry name" value="Tet_transcr_reg_TetR-rel_C_sf"/>
</dbReference>
<evidence type="ECO:0000313" key="2">
    <source>
        <dbReference type="EMBL" id="MDU0206390.1"/>
    </source>
</evidence>
<dbReference type="Pfam" id="PF00583">
    <property type="entry name" value="Acetyltransf_1"/>
    <property type="match status" value="1"/>
</dbReference>
<dbReference type="Proteomes" id="UP001260980">
    <property type="component" value="Unassembled WGS sequence"/>
</dbReference>
<sequence length="168" mass="18681">MNEITITKVNHLETNKIMQLVEESTLEGFRHLKRLVSDYEAGTNRFDKDGEALFIATQNGDIVGVCGLNQDPIAGNGRVRRLYVLPDARRFGIGRLLMEAVITEAKNYYRMLVLKTDNPAGHLNFEGAANVQAHQFLASLLGAQLLARSFRDTSRFDMIADGLLSALT</sequence>
<name>A0ABU3RQ19_9BACL</name>
<proteinExistence type="predicted"/>
<dbReference type="InterPro" id="IPR000182">
    <property type="entry name" value="GNAT_dom"/>
</dbReference>
<comment type="caution">
    <text evidence="2">The sequence shown here is derived from an EMBL/GenBank/DDBJ whole genome shotgun (WGS) entry which is preliminary data.</text>
</comment>
<protein>
    <submittedName>
        <fullName evidence="2">GNAT family N-acetyltransferase</fullName>
    </submittedName>
</protein>
<dbReference type="SUPFAM" id="SSF55729">
    <property type="entry name" value="Acyl-CoA N-acyltransferases (Nat)"/>
    <property type="match status" value="1"/>
</dbReference>
<gene>
    <name evidence="2" type="ORF">RQP52_35570</name>
</gene>
<dbReference type="SUPFAM" id="SSF48498">
    <property type="entry name" value="Tetracyclin repressor-like, C-terminal domain"/>
    <property type="match status" value="1"/>
</dbReference>
<dbReference type="Gene3D" id="3.40.630.30">
    <property type="match status" value="1"/>
</dbReference>
<accession>A0ABU3RQ19</accession>
<evidence type="ECO:0000259" key="1">
    <source>
        <dbReference type="PROSITE" id="PS51186"/>
    </source>
</evidence>
<dbReference type="EMBL" id="JAWCUD010000025">
    <property type="protein sequence ID" value="MDU0206390.1"/>
    <property type="molecule type" value="Genomic_DNA"/>
</dbReference>
<organism evidence="2 3">
    <name type="scientific">Paenibacillus violae</name>
    <dbReference type="NCBI Taxonomy" id="3077234"/>
    <lineage>
        <taxon>Bacteria</taxon>
        <taxon>Bacillati</taxon>
        <taxon>Bacillota</taxon>
        <taxon>Bacilli</taxon>
        <taxon>Bacillales</taxon>
        <taxon>Paenibacillaceae</taxon>
        <taxon>Paenibacillus</taxon>
    </lineage>
</organism>
<dbReference type="InterPro" id="IPR016181">
    <property type="entry name" value="Acyl_CoA_acyltransferase"/>
</dbReference>